<dbReference type="AlphaFoldDB" id="A0A3B1CH70"/>
<feature type="coiled-coil region" evidence="11">
    <location>
        <begin position="73"/>
        <end position="152"/>
    </location>
</feature>
<dbReference type="GO" id="GO:0015986">
    <property type="term" value="P:proton motive force-driven ATP synthesis"/>
    <property type="evidence" value="ECO:0007669"/>
    <property type="project" value="InterPro"/>
</dbReference>
<dbReference type="HAMAP" id="MF_01398">
    <property type="entry name" value="ATP_synth_b_bprime"/>
    <property type="match status" value="1"/>
</dbReference>
<comment type="function">
    <text evidence="10">F(1)F(0) ATP synthase produces ATP from ADP in the presence of a proton or sodium gradient. F-type ATPases consist of two structural domains, F(1) containing the extramembraneous catalytic core and F(0) containing the membrane proton channel, linked together by a central stalk and a peripheral stalk. During catalysis, ATP synthesis in the catalytic domain of F(1) is coupled via a rotary mechanism of the central stalk subunits to proton translocation.</text>
</comment>
<dbReference type="GO" id="GO:0045259">
    <property type="term" value="C:proton-transporting ATP synthase complex"/>
    <property type="evidence" value="ECO:0007669"/>
    <property type="project" value="UniProtKB-KW"/>
</dbReference>
<protein>
    <recommendedName>
        <fullName evidence="14">ATP synthase F0 sector subunit b</fullName>
    </recommendedName>
</protein>
<dbReference type="Pfam" id="PF00430">
    <property type="entry name" value="ATP-synt_B"/>
    <property type="match status" value="1"/>
</dbReference>
<keyword evidence="4 12" id="KW-0812">Transmembrane</keyword>
<dbReference type="InterPro" id="IPR002146">
    <property type="entry name" value="ATP_synth_b/b'su_bac/chlpt"/>
</dbReference>
<evidence type="ECO:0000256" key="2">
    <source>
        <dbReference type="ARBA" id="ARBA00022448"/>
    </source>
</evidence>
<evidence type="ECO:0000256" key="11">
    <source>
        <dbReference type="SAM" id="Coils"/>
    </source>
</evidence>
<comment type="subcellular location">
    <subcellularLocation>
        <location evidence="1">Membrane</location>
        <topology evidence="1">Single-pass membrane protein</topology>
    </subcellularLocation>
</comment>
<organism evidence="13">
    <name type="scientific">hydrothermal vent metagenome</name>
    <dbReference type="NCBI Taxonomy" id="652676"/>
    <lineage>
        <taxon>unclassified sequences</taxon>
        <taxon>metagenomes</taxon>
        <taxon>ecological metagenomes</taxon>
    </lineage>
</organism>
<sequence length="190" mass="20995">MARLSALAVFAVTLALAGNAFAGGLEMASEWTWYRDGSRIFNAVIVLGGFVWLGVKFGGPMLRKRAELIAEKFKTLEANQAKAEASLKEYEKKISDLKSEADKIRQEAKDEGEMIKQRILSGAEKAAEQIMAKAAERIAVETEQAKEKLKREATIAAVDLAEEIIKRNMSAKDQENILSEYIENLGNSKN</sequence>
<keyword evidence="8 12" id="KW-0472">Membrane</keyword>
<dbReference type="InterPro" id="IPR028987">
    <property type="entry name" value="ATP_synth_B-like_membr_sf"/>
</dbReference>
<keyword evidence="9" id="KW-0066">ATP synthesis</keyword>
<evidence type="ECO:0000256" key="6">
    <source>
        <dbReference type="ARBA" id="ARBA00022989"/>
    </source>
</evidence>
<reference evidence="13" key="1">
    <citation type="submission" date="2018-06" db="EMBL/GenBank/DDBJ databases">
        <authorList>
            <person name="Zhirakovskaya E."/>
        </authorList>
    </citation>
    <scope>NUCLEOTIDE SEQUENCE</scope>
</reference>
<evidence type="ECO:0000256" key="12">
    <source>
        <dbReference type="SAM" id="Phobius"/>
    </source>
</evidence>
<evidence type="ECO:0000256" key="8">
    <source>
        <dbReference type="ARBA" id="ARBA00023136"/>
    </source>
</evidence>
<evidence type="ECO:0000256" key="9">
    <source>
        <dbReference type="ARBA" id="ARBA00023310"/>
    </source>
</evidence>
<keyword evidence="3" id="KW-0138">CF(0)</keyword>
<evidence type="ECO:0000256" key="3">
    <source>
        <dbReference type="ARBA" id="ARBA00022547"/>
    </source>
</evidence>
<evidence type="ECO:0008006" key="14">
    <source>
        <dbReference type="Google" id="ProtNLM"/>
    </source>
</evidence>
<dbReference type="SUPFAM" id="SSF81573">
    <property type="entry name" value="F1F0 ATP synthase subunit B, membrane domain"/>
    <property type="match status" value="1"/>
</dbReference>
<evidence type="ECO:0000313" key="13">
    <source>
        <dbReference type="EMBL" id="VAX23304.1"/>
    </source>
</evidence>
<dbReference type="EMBL" id="UOGE01000084">
    <property type="protein sequence ID" value="VAX23304.1"/>
    <property type="molecule type" value="Genomic_DNA"/>
</dbReference>
<name>A0A3B1CH70_9ZZZZ</name>
<proteinExistence type="inferred from homology"/>
<keyword evidence="5" id="KW-0375">Hydrogen ion transport</keyword>
<accession>A0A3B1CH70</accession>
<dbReference type="GO" id="GO:0015078">
    <property type="term" value="F:proton transmembrane transporter activity"/>
    <property type="evidence" value="ECO:0007669"/>
    <property type="project" value="InterPro"/>
</dbReference>
<dbReference type="PANTHER" id="PTHR34264">
    <property type="entry name" value="ATP SYNTHASE SUBUNIT B, CHLOROPLASTIC"/>
    <property type="match status" value="1"/>
</dbReference>
<evidence type="ECO:0000256" key="1">
    <source>
        <dbReference type="ARBA" id="ARBA00004167"/>
    </source>
</evidence>
<evidence type="ECO:0000256" key="4">
    <source>
        <dbReference type="ARBA" id="ARBA00022692"/>
    </source>
</evidence>
<evidence type="ECO:0000256" key="5">
    <source>
        <dbReference type="ARBA" id="ARBA00022781"/>
    </source>
</evidence>
<keyword evidence="11" id="KW-0175">Coiled coil</keyword>
<feature type="transmembrane region" description="Helical" evidence="12">
    <location>
        <begin position="38"/>
        <end position="55"/>
    </location>
</feature>
<evidence type="ECO:0000256" key="10">
    <source>
        <dbReference type="ARBA" id="ARBA00025198"/>
    </source>
</evidence>
<keyword evidence="6 12" id="KW-1133">Transmembrane helix</keyword>
<gene>
    <name evidence="13" type="ORF">MNBD_NITROSPINAE02-986</name>
</gene>
<dbReference type="PANTHER" id="PTHR34264:SF3">
    <property type="entry name" value="ATP SYNTHASE SUBUNIT B, CHLOROPLASTIC"/>
    <property type="match status" value="1"/>
</dbReference>
<dbReference type="CDD" id="cd06503">
    <property type="entry name" value="ATP-synt_Fo_b"/>
    <property type="match status" value="1"/>
</dbReference>
<evidence type="ECO:0000256" key="7">
    <source>
        <dbReference type="ARBA" id="ARBA00023065"/>
    </source>
</evidence>
<keyword evidence="2" id="KW-0813">Transport</keyword>
<keyword evidence="7" id="KW-0406">Ion transport</keyword>